<comment type="caution">
    <text evidence="1">The sequence shown here is derived from an EMBL/GenBank/DDBJ whole genome shotgun (WGS) entry which is preliminary data.</text>
</comment>
<dbReference type="RefSeq" id="WP_259053999.1">
    <property type="nucleotide sequence ID" value="NZ_JANUCT010000003.1"/>
</dbReference>
<dbReference type="InterPro" id="IPR014519">
    <property type="entry name" value="UCP024492"/>
</dbReference>
<dbReference type="PIRSF" id="PIRSF024492">
    <property type="entry name" value="UCP024492"/>
    <property type="match status" value="1"/>
</dbReference>
<reference evidence="1" key="1">
    <citation type="submission" date="2022-08" db="EMBL/GenBank/DDBJ databases">
        <title>Genomic Encyclopedia of Type Strains, Phase III (KMG-III): the genomes of soil and plant-associated and newly described type strains.</title>
        <authorList>
            <person name="Whitman W."/>
        </authorList>
    </citation>
    <scope>NUCLEOTIDE SEQUENCE</scope>
    <source>
        <strain evidence="1">HMT 1</strain>
    </source>
</reference>
<name>A0AAE3HJN2_9GAMM</name>
<gene>
    <name evidence="1" type="ORF">J2T55_000467</name>
</gene>
<accession>A0AAE3HJN2</accession>
<sequence>MTPTVIYTIGHSNRSASELIVQLQHHAIQRLVDIRRHPGSRRLPQFNRGNLQQALQQDGISYDWQGQVLGGRLQNTTDNESFSGLADDALRGFAAHMNSSEFRDTINALIQACKSERCVILCAEKHPAHCHRRLISDYLTLNGHEVRHIIEAGTLQPHAVDTTARLSAGIIRYDRGTQPRLDLD</sequence>
<dbReference type="EMBL" id="JANUCT010000003">
    <property type="protein sequence ID" value="MCS3902463.1"/>
    <property type="molecule type" value="Genomic_DNA"/>
</dbReference>
<proteinExistence type="predicted"/>
<dbReference type="PANTHER" id="PTHR39337:SF1">
    <property type="entry name" value="BLR5642 PROTEIN"/>
    <property type="match status" value="1"/>
</dbReference>
<dbReference type="AlphaFoldDB" id="A0AAE3HJN2"/>
<evidence type="ECO:0000313" key="2">
    <source>
        <dbReference type="Proteomes" id="UP001204445"/>
    </source>
</evidence>
<dbReference type="InterPro" id="IPR007438">
    <property type="entry name" value="DUF488"/>
</dbReference>
<organism evidence="1 2">
    <name type="scientific">Methylohalomonas lacus</name>
    <dbReference type="NCBI Taxonomy" id="398773"/>
    <lineage>
        <taxon>Bacteria</taxon>
        <taxon>Pseudomonadati</taxon>
        <taxon>Pseudomonadota</taxon>
        <taxon>Gammaproteobacteria</taxon>
        <taxon>Methylohalomonadales</taxon>
        <taxon>Methylohalomonadaceae</taxon>
        <taxon>Methylohalomonas</taxon>
    </lineage>
</organism>
<dbReference type="PANTHER" id="PTHR39337">
    <property type="entry name" value="BLR5642 PROTEIN"/>
    <property type="match status" value="1"/>
</dbReference>
<keyword evidence="2" id="KW-1185">Reference proteome</keyword>
<evidence type="ECO:0000313" key="1">
    <source>
        <dbReference type="EMBL" id="MCS3902463.1"/>
    </source>
</evidence>
<protein>
    <submittedName>
        <fullName evidence="1">Uncharacterized protein (DUF488 family)</fullName>
    </submittedName>
</protein>
<dbReference type="Proteomes" id="UP001204445">
    <property type="component" value="Unassembled WGS sequence"/>
</dbReference>
<dbReference type="Pfam" id="PF04343">
    <property type="entry name" value="DUF488"/>
    <property type="match status" value="1"/>
</dbReference>